<dbReference type="Gene3D" id="3.40.50.2000">
    <property type="entry name" value="Glycogen Phosphorylase B"/>
    <property type="match status" value="1"/>
</dbReference>
<dbReference type="RefSeq" id="WP_074982933.1">
    <property type="nucleotide sequence ID" value="NZ_CADFGN010000002.1"/>
</dbReference>
<organism evidence="1 2">
    <name type="scientific">Paraburkholderia tropica</name>
    <dbReference type="NCBI Taxonomy" id="92647"/>
    <lineage>
        <taxon>Bacteria</taxon>
        <taxon>Pseudomonadati</taxon>
        <taxon>Pseudomonadota</taxon>
        <taxon>Betaproteobacteria</taxon>
        <taxon>Burkholderiales</taxon>
        <taxon>Burkholderiaceae</taxon>
        <taxon>Paraburkholderia</taxon>
    </lineage>
</organism>
<gene>
    <name evidence="1" type="ORF">SAMN05216550_105294</name>
</gene>
<dbReference type="SMART" id="SM00028">
    <property type="entry name" value="TPR"/>
    <property type="match status" value="2"/>
</dbReference>
<sequence length="554" mass="60746">MQTDTHDPLQPVRNLFLDFVDAAVRADPAQTASKEAIALLTNTRATLLALGDDALVGIAAEVKDPAKAHAALRIALAAARLAPARAAAQFAAGLALQFANRHADAVEPYRRALAIDQTFPNLRNNLAISLMLINSERSEIDWLLEEAVAADPNDSRAWVNLALLRPTDIDLARPHDAARRAVALAPHDPLALNNYAMVCKEAQDWDEAERMARAACEYAPNGASSRFNLAILRLVRGGYAEGWAGHELRWQGSRELAAGRPAFPKPQWRGEPLAGRTLLLWGEQGMGDLLQFARYVPMLAERVHREGGKLVWNSFPQMGALLSRSLGAHCDLYCAGGPVEALPPYDCEVSLLSLPFLFETRDDTIPGPAAYLAPDPARAAYWRKRLADDAGERRLKVGLAWTGSLTHQRNPFRRVGLERFAQAFAGMHADVAFYSLQPGAQADVDAARAAGFEIADYSAEWPDFDDTAAFVDGLDLVISVCTSAAHLAGALGKRAWVLLDVNPHWVWQLDRRDSPWYPNTTLYRQKQFRDWQPVLDAVSADLAGLARAHREALA</sequence>
<dbReference type="InterPro" id="IPR019734">
    <property type="entry name" value="TPR_rpt"/>
</dbReference>
<protein>
    <submittedName>
        <fullName evidence="1">Flp pilus assembly protein TadD, contains TPR repeats</fullName>
    </submittedName>
</protein>
<proteinExistence type="predicted"/>
<dbReference type="InterPro" id="IPR052943">
    <property type="entry name" value="TMTC_O-mannosyl-trnsfr"/>
</dbReference>
<accession>A0AAQ1JTQ7</accession>
<dbReference type="EMBL" id="FNZM01000005">
    <property type="protein sequence ID" value="SEJ51798.1"/>
    <property type="molecule type" value="Genomic_DNA"/>
</dbReference>
<name>A0AAQ1JTQ7_9BURK</name>
<dbReference type="PANTHER" id="PTHR44809:SF1">
    <property type="entry name" value="PROTEIN O-MANNOSYL-TRANSFERASE TMTC1"/>
    <property type="match status" value="1"/>
</dbReference>
<reference evidence="1 2" key="1">
    <citation type="submission" date="2016-10" db="EMBL/GenBank/DDBJ databases">
        <authorList>
            <person name="Varghese N."/>
            <person name="Submissions S."/>
        </authorList>
    </citation>
    <scope>NUCLEOTIDE SEQUENCE [LARGE SCALE GENOMIC DNA]</scope>
    <source>
        <strain evidence="1 2">LMG 22274</strain>
    </source>
</reference>
<dbReference type="SUPFAM" id="SSF53756">
    <property type="entry name" value="UDP-Glycosyltransferase/glycogen phosphorylase"/>
    <property type="match status" value="1"/>
</dbReference>
<dbReference type="AlphaFoldDB" id="A0AAQ1JTQ7"/>
<dbReference type="Proteomes" id="UP000183529">
    <property type="component" value="Unassembled WGS sequence"/>
</dbReference>
<comment type="caution">
    <text evidence="1">The sequence shown here is derived from an EMBL/GenBank/DDBJ whole genome shotgun (WGS) entry which is preliminary data.</text>
</comment>
<dbReference type="SUPFAM" id="SSF48452">
    <property type="entry name" value="TPR-like"/>
    <property type="match status" value="1"/>
</dbReference>
<evidence type="ECO:0000313" key="1">
    <source>
        <dbReference type="EMBL" id="SEJ51798.1"/>
    </source>
</evidence>
<dbReference type="Gene3D" id="1.25.40.10">
    <property type="entry name" value="Tetratricopeptide repeat domain"/>
    <property type="match status" value="2"/>
</dbReference>
<evidence type="ECO:0000313" key="2">
    <source>
        <dbReference type="Proteomes" id="UP000183529"/>
    </source>
</evidence>
<dbReference type="InterPro" id="IPR011990">
    <property type="entry name" value="TPR-like_helical_dom_sf"/>
</dbReference>
<dbReference type="PANTHER" id="PTHR44809">
    <property type="match status" value="1"/>
</dbReference>